<evidence type="ECO:0000313" key="5">
    <source>
        <dbReference type="Proteomes" id="UP000616608"/>
    </source>
</evidence>
<accession>A0A917LJG3</accession>
<proteinExistence type="predicted"/>
<dbReference type="PANTHER" id="PTHR24220:SF86">
    <property type="entry name" value="ABC TRANSPORTER ABCH.1"/>
    <property type="match status" value="1"/>
</dbReference>
<name>A0A917LJG3_9BACI</name>
<dbReference type="SMART" id="SM00382">
    <property type="entry name" value="AAA"/>
    <property type="match status" value="1"/>
</dbReference>
<protein>
    <submittedName>
        <fullName evidence="4">ABC transporter ATP-binding protein</fullName>
    </submittedName>
</protein>
<evidence type="ECO:0000313" key="4">
    <source>
        <dbReference type="EMBL" id="GGG31851.1"/>
    </source>
</evidence>
<dbReference type="GO" id="GO:0016887">
    <property type="term" value="F:ATP hydrolysis activity"/>
    <property type="evidence" value="ECO:0007669"/>
    <property type="project" value="InterPro"/>
</dbReference>
<dbReference type="PANTHER" id="PTHR24220">
    <property type="entry name" value="IMPORT ATP-BINDING PROTEIN"/>
    <property type="match status" value="1"/>
</dbReference>
<dbReference type="Proteomes" id="UP000616608">
    <property type="component" value="Unassembled WGS sequence"/>
</dbReference>
<dbReference type="Gene3D" id="3.40.50.300">
    <property type="entry name" value="P-loop containing nucleotide triphosphate hydrolases"/>
    <property type="match status" value="1"/>
</dbReference>
<dbReference type="Pfam" id="PF00005">
    <property type="entry name" value="ABC_tran"/>
    <property type="match status" value="1"/>
</dbReference>
<dbReference type="AlphaFoldDB" id="A0A917LJG3"/>
<evidence type="ECO:0000256" key="1">
    <source>
        <dbReference type="ARBA" id="ARBA00022741"/>
    </source>
</evidence>
<dbReference type="PROSITE" id="PS50893">
    <property type="entry name" value="ABC_TRANSPORTER_2"/>
    <property type="match status" value="1"/>
</dbReference>
<sequence>MIRAEGVSVFIGKKEVVSDVTLTCKAGEMTALIGPSGCGKTTLLHALGLLLPVNKGAIFYKEHNYTKASTSQIKRFWQQEVAFILQDYGIMDEESVGFNVTMQKDLFGKKVKGDLARLRDVLEQTGLSNREQELASYLSGGEKQRLALARAIYKNAKVLYADEPTASLDAKNREKIIALFRDFANKGYTVIISTHDAALIEACDVCYEVQSNRIARK</sequence>
<dbReference type="InterPro" id="IPR015854">
    <property type="entry name" value="ABC_transpr_LolD-like"/>
</dbReference>
<dbReference type="RefSeq" id="WP_188615711.1">
    <property type="nucleotide sequence ID" value="NZ_BMJT01000012.1"/>
</dbReference>
<reference evidence="4" key="2">
    <citation type="submission" date="2020-09" db="EMBL/GenBank/DDBJ databases">
        <authorList>
            <person name="Sun Q."/>
            <person name="Zhou Y."/>
        </authorList>
    </citation>
    <scope>NUCLEOTIDE SEQUENCE</scope>
    <source>
        <strain evidence="4">CGMCC 1.15760</strain>
    </source>
</reference>
<dbReference type="InterPro" id="IPR027417">
    <property type="entry name" value="P-loop_NTPase"/>
</dbReference>
<keyword evidence="1" id="KW-0547">Nucleotide-binding</keyword>
<evidence type="ECO:0000259" key="3">
    <source>
        <dbReference type="PROSITE" id="PS50893"/>
    </source>
</evidence>
<dbReference type="SUPFAM" id="SSF52540">
    <property type="entry name" value="P-loop containing nucleoside triphosphate hydrolases"/>
    <property type="match status" value="1"/>
</dbReference>
<dbReference type="GO" id="GO:0005524">
    <property type="term" value="F:ATP binding"/>
    <property type="evidence" value="ECO:0007669"/>
    <property type="project" value="UniProtKB-KW"/>
</dbReference>
<dbReference type="GO" id="GO:0022857">
    <property type="term" value="F:transmembrane transporter activity"/>
    <property type="evidence" value="ECO:0007669"/>
    <property type="project" value="TreeGrafter"/>
</dbReference>
<dbReference type="PROSITE" id="PS00211">
    <property type="entry name" value="ABC_TRANSPORTER_1"/>
    <property type="match status" value="1"/>
</dbReference>
<comment type="caution">
    <text evidence="4">The sequence shown here is derived from an EMBL/GenBank/DDBJ whole genome shotgun (WGS) entry which is preliminary data.</text>
</comment>
<gene>
    <name evidence="4" type="ORF">GCM10007425_28150</name>
</gene>
<feature type="domain" description="ABC transporter" evidence="3">
    <location>
        <begin position="2"/>
        <end position="217"/>
    </location>
</feature>
<keyword evidence="2 4" id="KW-0067">ATP-binding</keyword>
<dbReference type="EMBL" id="BMJT01000012">
    <property type="protein sequence ID" value="GGG31851.1"/>
    <property type="molecule type" value="Genomic_DNA"/>
</dbReference>
<evidence type="ECO:0000256" key="2">
    <source>
        <dbReference type="ARBA" id="ARBA00022840"/>
    </source>
</evidence>
<dbReference type="GO" id="GO:0005886">
    <property type="term" value="C:plasma membrane"/>
    <property type="evidence" value="ECO:0007669"/>
    <property type="project" value="TreeGrafter"/>
</dbReference>
<keyword evidence="5" id="KW-1185">Reference proteome</keyword>
<dbReference type="InterPro" id="IPR003593">
    <property type="entry name" value="AAA+_ATPase"/>
</dbReference>
<dbReference type="InterPro" id="IPR017871">
    <property type="entry name" value="ABC_transporter-like_CS"/>
</dbReference>
<dbReference type="InterPro" id="IPR003439">
    <property type="entry name" value="ABC_transporter-like_ATP-bd"/>
</dbReference>
<reference evidence="4" key="1">
    <citation type="journal article" date="2014" name="Int. J. Syst. Evol. Microbiol.">
        <title>Complete genome sequence of Corynebacterium casei LMG S-19264T (=DSM 44701T), isolated from a smear-ripened cheese.</title>
        <authorList>
            <consortium name="US DOE Joint Genome Institute (JGI-PGF)"/>
            <person name="Walter F."/>
            <person name="Albersmeier A."/>
            <person name="Kalinowski J."/>
            <person name="Ruckert C."/>
        </authorList>
    </citation>
    <scope>NUCLEOTIDE SEQUENCE</scope>
    <source>
        <strain evidence="4">CGMCC 1.15760</strain>
    </source>
</reference>
<organism evidence="4 5">
    <name type="scientific">Lysinibacillus alkalisoli</name>
    <dbReference type="NCBI Taxonomy" id="1911548"/>
    <lineage>
        <taxon>Bacteria</taxon>
        <taxon>Bacillati</taxon>
        <taxon>Bacillota</taxon>
        <taxon>Bacilli</taxon>
        <taxon>Bacillales</taxon>
        <taxon>Bacillaceae</taxon>
        <taxon>Lysinibacillus</taxon>
    </lineage>
</organism>